<dbReference type="RefSeq" id="WP_379892382.1">
    <property type="nucleotide sequence ID" value="NZ_CBCSCT010000009.1"/>
</dbReference>
<proteinExistence type="predicted"/>
<gene>
    <name evidence="2" type="ORF">ACFPXP_03460</name>
</gene>
<accession>A0ABW1IKA4</accession>
<keyword evidence="3" id="KW-1185">Reference proteome</keyword>
<feature type="domain" description="PilZ" evidence="1">
    <location>
        <begin position="102"/>
        <end position="207"/>
    </location>
</feature>
<dbReference type="Gene3D" id="2.40.10.220">
    <property type="entry name" value="predicted glycosyltransferase like domains"/>
    <property type="match status" value="1"/>
</dbReference>
<dbReference type="EMBL" id="JBHSQV010000027">
    <property type="protein sequence ID" value="MFC5985493.1"/>
    <property type="molecule type" value="Genomic_DNA"/>
</dbReference>
<dbReference type="Pfam" id="PF07238">
    <property type="entry name" value="PilZ"/>
    <property type="match status" value="1"/>
</dbReference>
<evidence type="ECO:0000313" key="2">
    <source>
        <dbReference type="EMBL" id="MFC5985493.1"/>
    </source>
</evidence>
<evidence type="ECO:0000313" key="3">
    <source>
        <dbReference type="Proteomes" id="UP001596250"/>
    </source>
</evidence>
<evidence type="ECO:0000259" key="1">
    <source>
        <dbReference type="Pfam" id="PF07238"/>
    </source>
</evidence>
<reference evidence="3" key="1">
    <citation type="journal article" date="2019" name="Int. J. Syst. Evol. Microbiol.">
        <title>The Global Catalogue of Microorganisms (GCM) 10K type strain sequencing project: providing services to taxonomists for standard genome sequencing and annotation.</title>
        <authorList>
            <consortium name="The Broad Institute Genomics Platform"/>
            <consortium name="The Broad Institute Genome Sequencing Center for Infectious Disease"/>
            <person name="Wu L."/>
            <person name="Ma J."/>
        </authorList>
    </citation>
    <scope>NUCLEOTIDE SEQUENCE [LARGE SCALE GENOMIC DNA]</scope>
    <source>
        <strain evidence="3">CCM 8749</strain>
    </source>
</reference>
<dbReference type="Proteomes" id="UP001596250">
    <property type="component" value="Unassembled WGS sequence"/>
</dbReference>
<dbReference type="InterPro" id="IPR009875">
    <property type="entry name" value="PilZ_domain"/>
</dbReference>
<protein>
    <submittedName>
        <fullName evidence="2">PilZ domain-containing protein</fullName>
    </submittedName>
</protein>
<sequence>MSLSTVSPMRSSSSTASSGILLDSRTVLETKDFVTSGMLTYAEGDIVEIELSDSNKFELGQPVKLSIYSLGGIYTFTSSVVAIDIDVIVALIPPETQKKFLNRREHPRVKVKEQGLIKAHDKREPKTELEPLNIDIQDISLGGVGFMLPASEPGLSGKRLQLELTTGLEVQFEVEVVRHTAKDGGMFYGCKICSFPQDKITSFQAFILTRQIHIRSEQRKQMAKARLQQGLPAKA</sequence>
<name>A0ABW1IKA4_9BACL</name>
<organism evidence="2 3">
    <name type="scientific">Marinicrinis lubricantis</name>
    <dbReference type="NCBI Taxonomy" id="2086470"/>
    <lineage>
        <taxon>Bacteria</taxon>
        <taxon>Bacillati</taxon>
        <taxon>Bacillota</taxon>
        <taxon>Bacilli</taxon>
        <taxon>Bacillales</taxon>
        <taxon>Paenibacillaceae</taxon>
    </lineage>
</organism>
<dbReference type="SUPFAM" id="SSF141371">
    <property type="entry name" value="PilZ domain-like"/>
    <property type="match status" value="1"/>
</dbReference>
<comment type="caution">
    <text evidence="2">The sequence shown here is derived from an EMBL/GenBank/DDBJ whole genome shotgun (WGS) entry which is preliminary data.</text>
</comment>